<comment type="subcellular location">
    <subcellularLocation>
        <location evidence="8">Cytoplasm</location>
    </subcellularLocation>
</comment>
<dbReference type="SMART" id="SM00788">
    <property type="entry name" value="Adenylsucc_synt"/>
    <property type="match status" value="1"/>
</dbReference>
<keyword evidence="12" id="KW-1185">Reference proteome</keyword>
<dbReference type="InterPro" id="IPR042111">
    <property type="entry name" value="Adenylosuccinate_synth_dom3"/>
</dbReference>
<dbReference type="GO" id="GO:0000287">
    <property type="term" value="F:magnesium ion binding"/>
    <property type="evidence" value="ECO:0007669"/>
    <property type="project" value="UniProtKB-UniRule"/>
</dbReference>
<dbReference type="GO" id="GO:0044208">
    <property type="term" value="P:'de novo' AMP biosynthetic process"/>
    <property type="evidence" value="ECO:0007669"/>
    <property type="project" value="UniProtKB-UniRule"/>
</dbReference>
<feature type="binding site" evidence="8">
    <location>
        <begin position="14"/>
        <end position="20"/>
    </location>
    <ligand>
        <name>GTP</name>
        <dbReference type="ChEBI" id="CHEBI:37565"/>
    </ligand>
</feature>
<evidence type="ECO:0000256" key="10">
    <source>
        <dbReference type="RuleBase" id="RU000520"/>
    </source>
</evidence>
<evidence type="ECO:0000256" key="5">
    <source>
        <dbReference type="ARBA" id="ARBA00022755"/>
    </source>
</evidence>
<dbReference type="GO" id="GO:0004019">
    <property type="term" value="F:adenylosuccinate synthase activity"/>
    <property type="evidence" value="ECO:0007669"/>
    <property type="project" value="UniProtKB-UniRule"/>
</dbReference>
<comment type="caution">
    <text evidence="11">The sequence shown here is derived from an EMBL/GenBank/DDBJ whole genome shotgun (WGS) entry which is preliminary data.</text>
</comment>
<feature type="binding site" description="in other chain" evidence="8">
    <location>
        <position position="217"/>
    </location>
    <ligand>
        <name>IMP</name>
        <dbReference type="ChEBI" id="CHEBI:58053"/>
        <note>ligand shared between dimeric partners</note>
    </ligand>
</feature>
<comment type="similarity">
    <text evidence="8 10">Belongs to the adenylosuccinate synthetase family.</text>
</comment>
<evidence type="ECO:0000256" key="1">
    <source>
        <dbReference type="ARBA" id="ARBA00011738"/>
    </source>
</evidence>
<evidence type="ECO:0000256" key="7">
    <source>
        <dbReference type="ARBA" id="ARBA00023134"/>
    </source>
</evidence>
<dbReference type="Gene3D" id="3.90.170.10">
    <property type="entry name" value="Adenylosuccinate Synthetase, subunit A, domain 3"/>
    <property type="match status" value="1"/>
</dbReference>
<comment type="catalytic activity">
    <reaction evidence="8 10">
        <text>IMP + L-aspartate + GTP = N(6)-(1,2-dicarboxyethyl)-AMP + GDP + phosphate + 2 H(+)</text>
        <dbReference type="Rhea" id="RHEA:15753"/>
        <dbReference type="ChEBI" id="CHEBI:15378"/>
        <dbReference type="ChEBI" id="CHEBI:29991"/>
        <dbReference type="ChEBI" id="CHEBI:37565"/>
        <dbReference type="ChEBI" id="CHEBI:43474"/>
        <dbReference type="ChEBI" id="CHEBI:57567"/>
        <dbReference type="ChEBI" id="CHEBI:58053"/>
        <dbReference type="ChEBI" id="CHEBI:58189"/>
        <dbReference type="EC" id="6.3.4.4"/>
    </reaction>
</comment>
<feature type="active site" evidence="9">
    <location>
        <position position="139"/>
    </location>
</feature>
<evidence type="ECO:0000256" key="6">
    <source>
        <dbReference type="ARBA" id="ARBA00022842"/>
    </source>
</evidence>
<accession>A0A8G2FY87</accession>
<keyword evidence="4 8" id="KW-0547">Nucleotide-binding</keyword>
<feature type="active site" description="Proton donor" evidence="8">
    <location>
        <position position="43"/>
    </location>
</feature>
<name>A0A8G2FY87_PICTO</name>
<comment type="cofactor">
    <cofactor evidence="8">
        <name>Mg(2+)</name>
        <dbReference type="ChEBI" id="CHEBI:18420"/>
    </cofactor>
    <text evidence="8">Binds 1 Mg(2+) ion per subunit.</text>
</comment>
<proteinExistence type="inferred from homology"/>
<feature type="binding site" description="in other chain" evidence="8">
    <location>
        <position position="293"/>
    </location>
    <ligand>
        <name>IMP</name>
        <dbReference type="ChEBI" id="CHEBI:58053"/>
        <note>ligand shared between dimeric partners</note>
    </ligand>
</feature>
<dbReference type="Pfam" id="PF00709">
    <property type="entry name" value="Adenylsucc_synt"/>
    <property type="match status" value="1"/>
</dbReference>
<keyword evidence="6 8" id="KW-0460">Magnesium</keyword>
<feature type="binding site" evidence="8">
    <location>
        <begin position="321"/>
        <end position="323"/>
    </location>
    <ligand>
        <name>GTP</name>
        <dbReference type="ChEBI" id="CHEBI:37565"/>
    </ligand>
</feature>
<dbReference type="CDD" id="cd03108">
    <property type="entry name" value="AdSS"/>
    <property type="match status" value="1"/>
</dbReference>
<dbReference type="EC" id="6.3.4.4" evidence="8 10"/>
<keyword evidence="8" id="KW-0963">Cytoplasm</keyword>
<dbReference type="Gene3D" id="1.10.300.10">
    <property type="entry name" value="Adenylosuccinate Synthetase, subunit A, domain 2"/>
    <property type="match status" value="1"/>
</dbReference>
<dbReference type="NCBIfam" id="TIGR00184">
    <property type="entry name" value="purA"/>
    <property type="match status" value="1"/>
</dbReference>
<dbReference type="PROSITE" id="PS01266">
    <property type="entry name" value="ADENYLOSUCCIN_SYN_1"/>
    <property type="match status" value="1"/>
</dbReference>
<evidence type="ECO:0000256" key="2">
    <source>
        <dbReference type="ARBA" id="ARBA00022598"/>
    </source>
</evidence>
<evidence type="ECO:0000256" key="8">
    <source>
        <dbReference type="HAMAP-Rule" id="MF_00011"/>
    </source>
</evidence>
<dbReference type="GO" id="GO:0005525">
    <property type="term" value="F:GTP binding"/>
    <property type="evidence" value="ECO:0007669"/>
    <property type="project" value="UniProtKB-UniRule"/>
</dbReference>
<dbReference type="InterPro" id="IPR042109">
    <property type="entry name" value="Adenylosuccinate_synth_dom1"/>
</dbReference>
<dbReference type="InterPro" id="IPR001114">
    <property type="entry name" value="Adenylosuccinate_synthetase"/>
</dbReference>
<dbReference type="PANTHER" id="PTHR11846:SF0">
    <property type="entry name" value="ADENYLOSUCCINATE SYNTHETASE"/>
    <property type="match status" value="1"/>
</dbReference>
<keyword evidence="3 8" id="KW-0479">Metal-binding</keyword>
<dbReference type="HAMAP" id="MF_00011">
    <property type="entry name" value="Adenylosucc_synth"/>
    <property type="match status" value="1"/>
</dbReference>
<feature type="binding site" description="in other chain" evidence="8">
    <location>
        <begin position="15"/>
        <end position="18"/>
    </location>
    <ligand>
        <name>IMP</name>
        <dbReference type="ChEBI" id="CHEBI:58053"/>
        <note>ligand shared between dimeric partners</note>
    </ligand>
</feature>
<keyword evidence="5 8" id="KW-0658">Purine biosynthesis</keyword>
<organism evidence="11 12">
    <name type="scientific">Picrophilus torridus (strain ATCC 700027 / DSM 9790 / JCM 10055 / NBRC 100828 / KAW 2/3)</name>
    <dbReference type="NCBI Taxonomy" id="1122961"/>
    <lineage>
        <taxon>Archaea</taxon>
        <taxon>Methanobacteriati</taxon>
        <taxon>Thermoplasmatota</taxon>
        <taxon>Thermoplasmata</taxon>
        <taxon>Thermoplasmatales</taxon>
        <taxon>Picrophilaceae</taxon>
        <taxon>Picrophilus</taxon>
    </lineage>
</organism>
<dbReference type="EMBL" id="FWYE01000006">
    <property type="protein sequence ID" value="SMD31687.1"/>
    <property type="molecule type" value="Genomic_DNA"/>
</dbReference>
<feature type="binding site" evidence="8">
    <location>
        <position position="15"/>
    </location>
    <ligand>
        <name>Mg(2+)</name>
        <dbReference type="ChEBI" id="CHEBI:18420"/>
    </ligand>
</feature>
<feature type="binding site" description="in other chain" evidence="8">
    <location>
        <position position="128"/>
    </location>
    <ligand>
        <name>IMP</name>
        <dbReference type="ChEBI" id="CHEBI:58053"/>
        <note>ligand shared between dimeric partners</note>
    </ligand>
</feature>
<dbReference type="PANTHER" id="PTHR11846">
    <property type="entry name" value="ADENYLOSUCCINATE SYNTHETASE"/>
    <property type="match status" value="1"/>
</dbReference>
<feature type="active site" description="Proton acceptor" evidence="8">
    <location>
        <position position="15"/>
    </location>
</feature>
<dbReference type="InterPro" id="IPR027417">
    <property type="entry name" value="P-loop_NTPase"/>
</dbReference>
<feature type="binding site" evidence="8">
    <location>
        <begin position="42"/>
        <end position="44"/>
    </location>
    <ligand>
        <name>GTP</name>
        <dbReference type="ChEBI" id="CHEBI:37565"/>
    </ligand>
</feature>
<dbReference type="SUPFAM" id="SSF52540">
    <property type="entry name" value="P-loop containing nucleoside triphosphate hydrolases"/>
    <property type="match status" value="1"/>
</dbReference>
<feature type="binding site" evidence="8">
    <location>
        <begin position="289"/>
        <end position="295"/>
    </location>
    <ligand>
        <name>substrate</name>
    </ligand>
</feature>
<dbReference type="UniPathway" id="UPA00075">
    <property type="reaction ID" value="UER00335"/>
</dbReference>
<dbReference type="NCBIfam" id="NF002223">
    <property type="entry name" value="PRK01117.1"/>
    <property type="match status" value="1"/>
</dbReference>
<dbReference type="RefSeq" id="WP_084273292.1">
    <property type="nucleotide sequence ID" value="NZ_FWYE01000006.1"/>
</dbReference>
<dbReference type="GO" id="GO:0046040">
    <property type="term" value="P:IMP metabolic process"/>
    <property type="evidence" value="ECO:0007669"/>
    <property type="project" value="TreeGrafter"/>
</dbReference>
<evidence type="ECO:0000313" key="12">
    <source>
        <dbReference type="Proteomes" id="UP000192315"/>
    </source>
</evidence>
<dbReference type="AlphaFoldDB" id="A0A8G2FY87"/>
<gene>
    <name evidence="8" type="primary">purA</name>
    <name evidence="11" type="ORF">SAMN02745355_1615</name>
</gene>
<evidence type="ECO:0000313" key="11">
    <source>
        <dbReference type="EMBL" id="SMD31687.1"/>
    </source>
</evidence>
<keyword evidence="2 8" id="KW-0436">Ligase</keyword>
<dbReference type="PROSITE" id="PS00513">
    <property type="entry name" value="ADENYLOSUCCIN_SYN_2"/>
    <property type="match status" value="1"/>
</dbReference>
<feature type="binding site" evidence="8">
    <location>
        <position position="142"/>
    </location>
    <ligand>
        <name>IMP</name>
        <dbReference type="ChEBI" id="CHEBI:58053"/>
        <note>ligand shared between dimeric partners</note>
    </ligand>
</feature>
<keyword evidence="7 8" id="KW-0342">GTP-binding</keyword>
<evidence type="ECO:0000256" key="9">
    <source>
        <dbReference type="PROSITE-ProRule" id="PRU10134"/>
    </source>
</evidence>
<comment type="function">
    <text evidence="8">Plays an important role in the de novo pathway of purine nucleotide biosynthesis. Catalyzes the first committed step in the biosynthesis of AMP from IMP.</text>
</comment>
<dbReference type="Gene3D" id="3.40.440.10">
    <property type="entry name" value="Adenylosuccinate Synthetase, subunit A, domain 1"/>
    <property type="match status" value="1"/>
</dbReference>
<dbReference type="GO" id="GO:0005737">
    <property type="term" value="C:cytoplasm"/>
    <property type="evidence" value="ECO:0007669"/>
    <property type="project" value="UniProtKB-SubCell"/>
</dbReference>
<feature type="binding site" evidence="8">
    <location>
        <begin position="408"/>
        <end position="410"/>
    </location>
    <ligand>
        <name>GTP</name>
        <dbReference type="ChEBI" id="CHEBI:37565"/>
    </ligand>
</feature>
<dbReference type="InterPro" id="IPR018220">
    <property type="entry name" value="Adenylosuccin_syn_GTP-bd"/>
</dbReference>
<protein>
    <recommendedName>
        <fullName evidence="8 10">Adenylosuccinate synthetase</fullName>
        <shortName evidence="8">AMPSase</shortName>
        <shortName evidence="8">AdSS</shortName>
        <ecNumber evidence="8 10">6.3.4.4</ecNumber>
    </recommendedName>
    <alternativeName>
        <fullName evidence="8">IMP--aspartate ligase</fullName>
    </alternativeName>
</protein>
<evidence type="ECO:0000256" key="4">
    <source>
        <dbReference type="ARBA" id="ARBA00022741"/>
    </source>
</evidence>
<dbReference type="FunFam" id="3.90.170.10:FF:000001">
    <property type="entry name" value="Adenylosuccinate synthetase"/>
    <property type="match status" value="1"/>
</dbReference>
<dbReference type="InterPro" id="IPR042110">
    <property type="entry name" value="Adenylosuccinate_synth_dom2"/>
</dbReference>
<reference evidence="11 12" key="1">
    <citation type="submission" date="2017-04" db="EMBL/GenBank/DDBJ databases">
        <authorList>
            <person name="Varghese N."/>
            <person name="Submissions S."/>
        </authorList>
    </citation>
    <scope>NUCLEOTIDE SEQUENCE [LARGE SCALE GENOMIC DNA]</scope>
    <source>
        <strain evidence="11 12">DSM 9789</strain>
    </source>
</reference>
<feature type="binding site" evidence="8">
    <location>
        <position position="295"/>
    </location>
    <ligand>
        <name>GTP</name>
        <dbReference type="ChEBI" id="CHEBI:37565"/>
    </ligand>
</feature>
<feature type="binding site" description="in other chain" evidence="8">
    <location>
        <position position="232"/>
    </location>
    <ligand>
        <name>IMP</name>
        <dbReference type="ChEBI" id="CHEBI:58053"/>
        <note>ligand shared between dimeric partners</note>
    </ligand>
</feature>
<sequence>MVTMISVVVGMQFGDEGKGKITDYLCSNYDDVVRFNGGNNAGHTVVIDGKKIKFHLIPSGAMQAGTVVLGNGMVIDPLKLLDEIKQLKLAKDNIKIVISGRAGVVTELHRILDKKEEELRSNSSIGTTSQGIGPAYEDKYGRLSIKMYDLNSIKKIKDKLNQLIAMKGLLTGPVDIDRVSNELYSAGSELYEYIGDASEFLEDEYRLGKNILFEGAQGAMLDIDFGTYPFVTSSNTVAGSVSTGSGFSFRRVEDVIGVFKAYTTKVGSGIFPTEIGSDDLRIAGNEYGTTTGRPRRTGWLDLPVLRYAAYLNDVNRLAITKLDILGKLNQIKVGTSYIIDGKDYERFPDKIDPESEITVNYETFETWGDISSRISGYLGSGYDALPYNMRKYIEFIEDSLNCSIDIISLGEDRKSTIVK</sequence>
<feature type="binding site" evidence="8">
    <location>
        <position position="42"/>
    </location>
    <ligand>
        <name>Mg(2+)</name>
        <dbReference type="ChEBI" id="CHEBI:18420"/>
    </ligand>
</feature>
<comment type="subunit">
    <text evidence="1 8">Homodimer.</text>
</comment>
<comment type="pathway">
    <text evidence="8 10">Purine metabolism; AMP biosynthesis via de novo pathway; AMP from IMP: step 1/2.</text>
</comment>
<dbReference type="InterPro" id="IPR033128">
    <property type="entry name" value="Adenylosuccin_syn_Lys_AS"/>
</dbReference>
<feature type="binding site" description="in other chain" evidence="8">
    <location>
        <begin position="40"/>
        <end position="43"/>
    </location>
    <ligand>
        <name>IMP</name>
        <dbReference type="ChEBI" id="CHEBI:58053"/>
        <note>ligand shared between dimeric partners</note>
    </ligand>
</feature>
<dbReference type="Proteomes" id="UP000192315">
    <property type="component" value="Unassembled WGS sequence"/>
</dbReference>
<evidence type="ECO:0000256" key="3">
    <source>
        <dbReference type="ARBA" id="ARBA00022723"/>
    </source>
</evidence>